<protein>
    <submittedName>
        <fullName evidence="3">Uncharacterized protein</fullName>
    </submittedName>
</protein>
<gene>
    <name evidence="3" type="ORF">B0H64DRAFT_384513</name>
</gene>
<dbReference type="AlphaFoldDB" id="A0AAE0HKN2"/>
<keyword evidence="4" id="KW-1185">Reference proteome</keyword>
<evidence type="ECO:0000313" key="3">
    <source>
        <dbReference type="EMBL" id="KAK3298230.1"/>
    </source>
</evidence>
<name>A0AAE0HKN2_9PEZI</name>
<dbReference type="EMBL" id="JAUEPN010000002">
    <property type="protein sequence ID" value="KAK3298230.1"/>
    <property type="molecule type" value="Genomic_DNA"/>
</dbReference>
<comment type="caution">
    <text evidence="3">The sequence shown here is derived from an EMBL/GenBank/DDBJ whole genome shotgun (WGS) entry which is preliminary data.</text>
</comment>
<keyword evidence="2" id="KW-0732">Signal</keyword>
<dbReference type="GeneID" id="87839956"/>
<dbReference type="RefSeq" id="XP_062661744.1">
    <property type="nucleotide sequence ID" value="XM_062803008.1"/>
</dbReference>
<evidence type="ECO:0000256" key="2">
    <source>
        <dbReference type="SAM" id="SignalP"/>
    </source>
</evidence>
<proteinExistence type="predicted"/>
<reference evidence="3" key="1">
    <citation type="journal article" date="2023" name="Mol. Phylogenet. Evol.">
        <title>Genome-scale phylogeny and comparative genomics of the fungal order Sordariales.</title>
        <authorList>
            <person name="Hensen N."/>
            <person name="Bonometti L."/>
            <person name="Westerberg I."/>
            <person name="Brannstrom I.O."/>
            <person name="Guillou S."/>
            <person name="Cros-Aarteil S."/>
            <person name="Calhoun S."/>
            <person name="Haridas S."/>
            <person name="Kuo A."/>
            <person name="Mondo S."/>
            <person name="Pangilinan J."/>
            <person name="Riley R."/>
            <person name="LaButti K."/>
            <person name="Andreopoulos B."/>
            <person name="Lipzen A."/>
            <person name="Chen C."/>
            <person name="Yan M."/>
            <person name="Daum C."/>
            <person name="Ng V."/>
            <person name="Clum A."/>
            <person name="Steindorff A."/>
            <person name="Ohm R.A."/>
            <person name="Martin F."/>
            <person name="Silar P."/>
            <person name="Natvig D.O."/>
            <person name="Lalanne C."/>
            <person name="Gautier V."/>
            <person name="Ament-Velasquez S.L."/>
            <person name="Kruys A."/>
            <person name="Hutchinson M.I."/>
            <person name="Powell A.J."/>
            <person name="Barry K."/>
            <person name="Miller A.N."/>
            <person name="Grigoriev I.V."/>
            <person name="Debuchy R."/>
            <person name="Gladieux P."/>
            <person name="Hiltunen Thoren M."/>
            <person name="Johannesson H."/>
        </authorList>
    </citation>
    <scope>NUCLEOTIDE SEQUENCE</scope>
    <source>
        <strain evidence="3">CBS 168.71</strain>
    </source>
</reference>
<evidence type="ECO:0000256" key="1">
    <source>
        <dbReference type="SAM" id="MobiDB-lite"/>
    </source>
</evidence>
<feature type="compositionally biased region" description="Low complexity" evidence="1">
    <location>
        <begin position="66"/>
        <end position="77"/>
    </location>
</feature>
<reference evidence="3" key="2">
    <citation type="submission" date="2023-06" db="EMBL/GenBank/DDBJ databases">
        <authorList>
            <consortium name="Lawrence Berkeley National Laboratory"/>
            <person name="Haridas S."/>
            <person name="Hensen N."/>
            <person name="Bonometti L."/>
            <person name="Westerberg I."/>
            <person name="Brannstrom I.O."/>
            <person name="Guillou S."/>
            <person name="Cros-Aarteil S."/>
            <person name="Calhoun S."/>
            <person name="Kuo A."/>
            <person name="Mondo S."/>
            <person name="Pangilinan J."/>
            <person name="Riley R."/>
            <person name="Labutti K."/>
            <person name="Andreopoulos B."/>
            <person name="Lipzen A."/>
            <person name="Chen C."/>
            <person name="Yanf M."/>
            <person name="Daum C."/>
            <person name="Ng V."/>
            <person name="Clum A."/>
            <person name="Steindorff A."/>
            <person name="Ohm R."/>
            <person name="Martin F."/>
            <person name="Silar P."/>
            <person name="Natvig D."/>
            <person name="Lalanne C."/>
            <person name="Gautier V."/>
            <person name="Ament-Velasquez S.L."/>
            <person name="Kruys A."/>
            <person name="Hutchinson M.I."/>
            <person name="Powell A.J."/>
            <person name="Barry K."/>
            <person name="Miller A.N."/>
            <person name="Grigoriev I.V."/>
            <person name="Debuchy R."/>
            <person name="Gladieux P."/>
            <person name="Thoren M.H."/>
            <person name="Johannesson H."/>
        </authorList>
    </citation>
    <scope>NUCLEOTIDE SEQUENCE</scope>
    <source>
        <strain evidence="3">CBS 168.71</strain>
    </source>
</reference>
<feature type="region of interest" description="Disordered" evidence="1">
    <location>
        <begin position="57"/>
        <end position="77"/>
    </location>
</feature>
<feature type="chain" id="PRO_5042237578" evidence="2">
    <location>
        <begin position="21"/>
        <end position="77"/>
    </location>
</feature>
<accession>A0AAE0HKN2</accession>
<evidence type="ECO:0000313" key="4">
    <source>
        <dbReference type="Proteomes" id="UP001278766"/>
    </source>
</evidence>
<organism evidence="3 4">
    <name type="scientific">Chaetomium fimeti</name>
    <dbReference type="NCBI Taxonomy" id="1854472"/>
    <lineage>
        <taxon>Eukaryota</taxon>
        <taxon>Fungi</taxon>
        <taxon>Dikarya</taxon>
        <taxon>Ascomycota</taxon>
        <taxon>Pezizomycotina</taxon>
        <taxon>Sordariomycetes</taxon>
        <taxon>Sordariomycetidae</taxon>
        <taxon>Sordariales</taxon>
        <taxon>Chaetomiaceae</taxon>
        <taxon>Chaetomium</taxon>
    </lineage>
</organism>
<dbReference type="Proteomes" id="UP001278766">
    <property type="component" value="Unassembled WGS sequence"/>
</dbReference>
<sequence length="77" mass="8196">MVSLKSFAAFLALGVLSATAAPANDLVEARAIATRQNTVSVYVCEHANWRGACKQYDSNPVDCGESKPTPTSKPLKK</sequence>
<feature type="signal peptide" evidence="2">
    <location>
        <begin position="1"/>
        <end position="20"/>
    </location>
</feature>